<gene>
    <name evidence="2" type="ORF">OAUR00152_LOCUS31795</name>
</gene>
<feature type="compositionally biased region" description="Acidic residues" evidence="1">
    <location>
        <begin position="1"/>
        <end position="10"/>
    </location>
</feature>
<reference evidence="2" key="1">
    <citation type="submission" date="2021-01" db="EMBL/GenBank/DDBJ databases">
        <authorList>
            <person name="Corre E."/>
            <person name="Pelletier E."/>
            <person name="Niang G."/>
            <person name="Scheremetjew M."/>
            <person name="Finn R."/>
            <person name="Kale V."/>
            <person name="Holt S."/>
            <person name="Cochrane G."/>
            <person name="Meng A."/>
            <person name="Brown T."/>
            <person name="Cohen L."/>
        </authorList>
    </citation>
    <scope>NUCLEOTIDE SEQUENCE</scope>
    <source>
        <strain evidence="2">Isolate 1302-5</strain>
    </source>
</reference>
<organism evidence="2">
    <name type="scientific">Odontella aurita</name>
    <dbReference type="NCBI Taxonomy" id="265563"/>
    <lineage>
        <taxon>Eukaryota</taxon>
        <taxon>Sar</taxon>
        <taxon>Stramenopiles</taxon>
        <taxon>Ochrophyta</taxon>
        <taxon>Bacillariophyta</taxon>
        <taxon>Mediophyceae</taxon>
        <taxon>Biddulphiophycidae</taxon>
        <taxon>Eupodiscales</taxon>
        <taxon>Odontellaceae</taxon>
        <taxon>Odontella</taxon>
    </lineage>
</organism>
<proteinExistence type="predicted"/>
<feature type="compositionally biased region" description="Acidic residues" evidence="1">
    <location>
        <begin position="35"/>
        <end position="90"/>
    </location>
</feature>
<accession>A0A7S4JR08</accession>
<feature type="compositionally biased region" description="Basic residues" evidence="1">
    <location>
        <begin position="98"/>
        <end position="133"/>
    </location>
</feature>
<dbReference type="EMBL" id="HBKQ01046135">
    <property type="protein sequence ID" value="CAE2270662.1"/>
    <property type="molecule type" value="Transcribed_RNA"/>
</dbReference>
<evidence type="ECO:0000256" key="1">
    <source>
        <dbReference type="SAM" id="MobiDB-lite"/>
    </source>
</evidence>
<dbReference type="AlphaFoldDB" id="A0A7S4JR08"/>
<protein>
    <submittedName>
        <fullName evidence="2">Uncharacterized protein</fullName>
    </submittedName>
</protein>
<name>A0A7S4JR08_9STRA</name>
<feature type="region of interest" description="Disordered" evidence="1">
    <location>
        <begin position="1"/>
        <end position="155"/>
    </location>
</feature>
<evidence type="ECO:0000313" key="2">
    <source>
        <dbReference type="EMBL" id="CAE2270662.1"/>
    </source>
</evidence>
<sequence length="298" mass="32126">MSSDSEDSSSGEDVPLAALGGKHLRPPGINSDESSSSEDEAEFDGNAEEEEEPSSEEENDDDDFIAEDSEEEEEVEGDEEESESDSDDDVPLASLKSPKGKKAAAGKKQAKKPAAKKKTAAKPKKKAAAKTKKAAAAEKKKQAPASSSSGEPTTASGHLYAKSEKGKLIQAVLCRWWYVVTWPDPLNLPALPRHYDALDGFPGVYVCTSGDDVGKIIDHRDPSTCPSFANFAKKGSEELVEMLMEAITKQKEQLIAAEGEDTDTEGDLDELELWARRLNTTKADKQAEKVLKAAKIVI</sequence>